<evidence type="ECO:0000313" key="4">
    <source>
        <dbReference type="Proteomes" id="UP000502287"/>
    </source>
</evidence>
<evidence type="ECO:0000313" key="2">
    <source>
        <dbReference type="EMBL" id="RPE92241.1"/>
    </source>
</evidence>
<dbReference type="Proteomes" id="UP000502287">
    <property type="component" value="Chromosome"/>
</dbReference>
<proteinExistence type="predicted"/>
<sequence length="200" mass="23667">MCQFPLFETLAVIDGQFQRLNYHQQRVNLAFEHFFKSETILDLTKITIPTAFKSGFFRCRIDYSAIAFDIKFYAYTPRKMTRFQCVYTEDLDYQFKYSDRKRLDFAKDLQIDEVIIINNGFVSDCTIGNLLFLKNEKWYSPQHYLLKGTQLTYLLDQQKVELMPIHIDDLFGYEKIMVINALNPFEPERAVSIDSSSVLR</sequence>
<evidence type="ECO:0000313" key="3">
    <source>
        <dbReference type="Proteomes" id="UP000276901"/>
    </source>
</evidence>
<keyword evidence="1" id="KW-0808">Transferase</keyword>
<reference evidence="1 4" key="1">
    <citation type="submission" date="2016-03" db="EMBL/GenBank/DDBJ databases">
        <authorList>
            <person name="Hansen M.J."/>
            <person name="Bojesen A.M."/>
            <person name="Planet P."/>
        </authorList>
    </citation>
    <scope>NUCLEOTIDE SEQUENCE [LARGE SCALE GENOMIC DNA]</scope>
    <source>
        <strain evidence="1 4">HPA 21</strain>
    </source>
</reference>
<keyword evidence="1" id="KW-0032">Aminotransferase</keyword>
<dbReference type="Gene3D" id="3.20.10.10">
    <property type="entry name" value="D-amino Acid Aminotransferase, subunit A, domain 2"/>
    <property type="match status" value="1"/>
</dbReference>
<dbReference type="GO" id="GO:0008483">
    <property type="term" value="F:transaminase activity"/>
    <property type="evidence" value="ECO:0007669"/>
    <property type="project" value="UniProtKB-KW"/>
</dbReference>
<protein>
    <submittedName>
        <fullName evidence="2">4-amino-4-deoxychorismate lyase</fullName>
    </submittedName>
    <submittedName>
        <fullName evidence="1">Branched-chain amino acid aminotransferase</fullName>
    </submittedName>
</protein>
<organism evidence="1 4">
    <name type="scientific">Frederiksenia canicola</name>
    <dbReference type="NCBI Taxonomy" id="123824"/>
    <lineage>
        <taxon>Bacteria</taxon>
        <taxon>Pseudomonadati</taxon>
        <taxon>Pseudomonadota</taxon>
        <taxon>Gammaproteobacteria</taxon>
        <taxon>Pasteurellales</taxon>
        <taxon>Pasteurellaceae</taxon>
        <taxon>Frederiksenia</taxon>
    </lineage>
</organism>
<dbReference type="RefSeq" id="WP_123957161.1">
    <property type="nucleotide sequence ID" value="NZ_CP015029.1"/>
</dbReference>
<dbReference type="AlphaFoldDB" id="A0AAE6X4N4"/>
<dbReference type="InterPro" id="IPR001544">
    <property type="entry name" value="Aminotrans_IV"/>
</dbReference>
<dbReference type="InterPro" id="IPR043131">
    <property type="entry name" value="BCAT-like_N"/>
</dbReference>
<keyword evidence="3" id="KW-1185">Reference proteome</keyword>
<gene>
    <name evidence="1" type="ORF">A4G17_04990</name>
    <name evidence="2" type="ORF">EDC49_1530</name>
</gene>
<accession>A0AAE6X4N4</accession>
<dbReference type="Proteomes" id="UP000276901">
    <property type="component" value="Unassembled WGS sequence"/>
</dbReference>
<dbReference type="EMBL" id="RKQT01000003">
    <property type="protein sequence ID" value="RPE92241.1"/>
    <property type="molecule type" value="Genomic_DNA"/>
</dbReference>
<dbReference type="Pfam" id="PF01063">
    <property type="entry name" value="Aminotran_4"/>
    <property type="match status" value="1"/>
</dbReference>
<dbReference type="GO" id="GO:0016829">
    <property type="term" value="F:lyase activity"/>
    <property type="evidence" value="ECO:0007669"/>
    <property type="project" value="UniProtKB-KW"/>
</dbReference>
<dbReference type="Gene3D" id="3.30.470.10">
    <property type="match status" value="1"/>
</dbReference>
<keyword evidence="2" id="KW-0456">Lyase</keyword>
<dbReference type="EMBL" id="CP015029">
    <property type="protein sequence ID" value="QIM64835.1"/>
    <property type="molecule type" value="Genomic_DNA"/>
</dbReference>
<dbReference type="KEGG" id="fcl:A4G17_04990"/>
<name>A0AAE6X4N4_9PAST</name>
<dbReference type="InterPro" id="IPR043132">
    <property type="entry name" value="BCAT-like_C"/>
</dbReference>
<dbReference type="InterPro" id="IPR036038">
    <property type="entry name" value="Aminotransferase-like"/>
</dbReference>
<reference evidence="2 3" key="2">
    <citation type="submission" date="2018-11" db="EMBL/GenBank/DDBJ databases">
        <title>Genomic Encyclopedia of Type Strains, Phase IV (KMG-IV): sequencing the most valuable type-strain genomes for metagenomic binning, comparative biology and taxonomic classification.</title>
        <authorList>
            <person name="Goeker M."/>
        </authorList>
    </citation>
    <scope>NUCLEOTIDE SEQUENCE [LARGE SCALE GENOMIC DNA]</scope>
    <source>
        <strain evidence="2 3">DSM 25797</strain>
    </source>
</reference>
<evidence type="ECO:0000313" key="1">
    <source>
        <dbReference type="EMBL" id="QIM64835.1"/>
    </source>
</evidence>
<dbReference type="SUPFAM" id="SSF56752">
    <property type="entry name" value="D-aminoacid aminotransferase-like PLP-dependent enzymes"/>
    <property type="match status" value="1"/>
</dbReference>